<comment type="caution">
    <text evidence="2">The sequence shown here is derived from an EMBL/GenBank/DDBJ whole genome shotgun (WGS) entry which is preliminary data.</text>
</comment>
<name>A0A921KFF7_SPOPS</name>
<evidence type="ECO:0000313" key="3">
    <source>
        <dbReference type="Proteomes" id="UP000698173"/>
    </source>
</evidence>
<protein>
    <recommendedName>
        <fullName evidence="4">Secreted protein</fullName>
    </recommendedName>
</protein>
<reference evidence="2" key="1">
    <citation type="journal article" date="2021" name="PeerJ">
        <title>Extensive microbial diversity within the chicken gut microbiome revealed by metagenomics and culture.</title>
        <authorList>
            <person name="Gilroy R."/>
            <person name="Ravi A."/>
            <person name="Getino M."/>
            <person name="Pursley I."/>
            <person name="Horton D.L."/>
            <person name="Alikhan N.F."/>
            <person name="Baker D."/>
            <person name="Gharbi K."/>
            <person name="Hall N."/>
            <person name="Watson M."/>
            <person name="Adriaenssens E.M."/>
            <person name="Foster-Nyarko E."/>
            <person name="Jarju S."/>
            <person name="Secka A."/>
            <person name="Antonio M."/>
            <person name="Oren A."/>
            <person name="Chaudhuri R.R."/>
            <person name="La Ragione R."/>
            <person name="Hildebrand F."/>
            <person name="Pallen M.J."/>
        </authorList>
    </citation>
    <scope>NUCLEOTIDE SEQUENCE</scope>
    <source>
        <strain evidence="2">CHK171-7178</strain>
    </source>
</reference>
<sequence>MKMKKTMLTFFTGTLLLLSLSFAGNAGAVRVDFDGGYAPQPKCDSKGNCTARP</sequence>
<dbReference type="Proteomes" id="UP000698173">
    <property type="component" value="Unassembled WGS sequence"/>
</dbReference>
<proteinExistence type="predicted"/>
<evidence type="ECO:0000256" key="1">
    <source>
        <dbReference type="SAM" id="SignalP"/>
    </source>
</evidence>
<evidence type="ECO:0008006" key="4">
    <source>
        <dbReference type="Google" id="ProtNLM"/>
    </source>
</evidence>
<feature type="signal peptide" evidence="1">
    <location>
        <begin position="1"/>
        <end position="28"/>
    </location>
</feature>
<keyword evidence="1" id="KW-0732">Signal</keyword>
<accession>A0A921KFF7</accession>
<feature type="chain" id="PRO_5037940757" description="Secreted protein" evidence="1">
    <location>
        <begin position="29"/>
        <end position="53"/>
    </location>
</feature>
<dbReference type="EMBL" id="DYWT01000318">
    <property type="protein sequence ID" value="HJF34318.1"/>
    <property type="molecule type" value="Genomic_DNA"/>
</dbReference>
<organism evidence="2 3">
    <name type="scientific">Sporosarcina psychrophila</name>
    <name type="common">Bacillus psychrophilus</name>
    <dbReference type="NCBI Taxonomy" id="1476"/>
    <lineage>
        <taxon>Bacteria</taxon>
        <taxon>Bacillati</taxon>
        <taxon>Bacillota</taxon>
        <taxon>Bacilli</taxon>
        <taxon>Bacillales</taxon>
        <taxon>Caryophanaceae</taxon>
        <taxon>Sporosarcina</taxon>
    </lineage>
</organism>
<dbReference type="AlphaFoldDB" id="A0A921KFF7"/>
<reference evidence="2" key="2">
    <citation type="submission" date="2021-09" db="EMBL/GenBank/DDBJ databases">
        <authorList>
            <person name="Gilroy R."/>
        </authorList>
    </citation>
    <scope>NUCLEOTIDE SEQUENCE</scope>
    <source>
        <strain evidence="2">CHK171-7178</strain>
    </source>
</reference>
<gene>
    <name evidence="2" type="ORF">K8V56_21350</name>
</gene>
<evidence type="ECO:0000313" key="2">
    <source>
        <dbReference type="EMBL" id="HJF34318.1"/>
    </source>
</evidence>